<dbReference type="PANTHER" id="PTHR47932">
    <property type="entry name" value="ATPASE EXPRESSION PROTEIN 3"/>
    <property type="match status" value="1"/>
</dbReference>
<comment type="similarity">
    <text evidence="1">Belongs to the PPR family. P subfamily.</text>
</comment>
<feature type="compositionally biased region" description="Polar residues" evidence="4">
    <location>
        <begin position="23"/>
        <end position="34"/>
    </location>
</feature>
<comment type="caution">
    <text evidence="5">The sequence shown here is derived from an EMBL/GenBank/DDBJ whole genome shotgun (WGS) entry which is preliminary data.</text>
</comment>
<reference evidence="5 6" key="1">
    <citation type="journal article" date="2019" name="G3 (Bethesda)">
        <title>Sequencing of a Wild Apple (Malus baccata) Genome Unravels the Differences Between Cultivated and Wild Apple Species Regarding Disease Resistance and Cold Tolerance.</title>
        <authorList>
            <person name="Chen X."/>
        </authorList>
    </citation>
    <scope>NUCLEOTIDE SEQUENCE [LARGE SCALE GENOMIC DNA]</scope>
    <source>
        <strain evidence="6">cv. Shandingzi</strain>
        <tissue evidence="5">Leaves</tissue>
    </source>
</reference>
<dbReference type="InterPro" id="IPR011990">
    <property type="entry name" value="TPR-like_helical_dom_sf"/>
</dbReference>
<dbReference type="Gene3D" id="1.25.40.10">
    <property type="entry name" value="Tetratricopeptide repeat domain"/>
    <property type="match status" value="2"/>
</dbReference>
<organism evidence="5 6">
    <name type="scientific">Malus baccata</name>
    <name type="common">Siberian crab apple</name>
    <name type="synonym">Pyrus baccata</name>
    <dbReference type="NCBI Taxonomy" id="106549"/>
    <lineage>
        <taxon>Eukaryota</taxon>
        <taxon>Viridiplantae</taxon>
        <taxon>Streptophyta</taxon>
        <taxon>Embryophyta</taxon>
        <taxon>Tracheophyta</taxon>
        <taxon>Spermatophyta</taxon>
        <taxon>Magnoliopsida</taxon>
        <taxon>eudicotyledons</taxon>
        <taxon>Gunneridae</taxon>
        <taxon>Pentapetalae</taxon>
        <taxon>rosids</taxon>
        <taxon>fabids</taxon>
        <taxon>Rosales</taxon>
        <taxon>Rosaceae</taxon>
        <taxon>Amygdaloideae</taxon>
        <taxon>Maleae</taxon>
        <taxon>Malus</taxon>
    </lineage>
</organism>
<keyword evidence="2" id="KW-0677">Repeat</keyword>
<proteinExistence type="inferred from homology"/>
<feature type="repeat" description="PPR" evidence="3">
    <location>
        <begin position="160"/>
        <end position="194"/>
    </location>
</feature>
<protein>
    <recommendedName>
        <fullName evidence="7">Pentacotripeptide-repeat region of PRORP domain-containing protein</fullName>
    </recommendedName>
</protein>
<evidence type="ECO:0000256" key="2">
    <source>
        <dbReference type="ARBA" id="ARBA00022737"/>
    </source>
</evidence>
<evidence type="ECO:0000313" key="5">
    <source>
        <dbReference type="EMBL" id="TQD76678.1"/>
    </source>
</evidence>
<name>A0A540KR48_MALBA</name>
<dbReference type="InterPro" id="IPR002885">
    <property type="entry name" value="PPR_rpt"/>
</dbReference>
<sequence length="204" mass="23367">MLPCPQSCVVFFNNYLAFFHSQSSNPKPNESTNTHPKKQRLVRERNPPTKIGNLEDALSLFNVRLRLRSLPSVVCFTQILGQLGKVKRYSAVISLYNQMDVTTLNTCTSFFLRMEFLRHHDFSKKCCAAIQMLRKIDQRGCKLDTVAYSTIIDRGPCKPNVITFNTLIKGFYMTGNNSVAIQLLRKMKERGCKPDTVPVRISWL</sequence>
<dbReference type="EMBL" id="VIEB01001018">
    <property type="protein sequence ID" value="TQD76678.1"/>
    <property type="molecule type" value="Genomic_DNA"/>
</dbReference>
<dbReference type="Proteomes" id="UP000315295">
    <property type="component" value="Unassembled WGS sequence"/>
</dbReference>
<dbReference type="STRING" id="106549.A0A540KR48"/>
<accession>A0A540KR48</accession>
<dbReference type="Pfam" id="PF13041">
    <property type="entry name" value="PPR_2"/>
    <property type="match status" value="1"/>
</dbReference>
<dbReference type="AlphaFoldDB" id="A0A540KR48"/>
<keyword evidence="6" id="KW-1185">Reference proteome</keyword>
<feature type="region of interest" description="Disordered" evidence="4">
    <location>
        <begin position="23"/>
        <end position="46"/>
    </location>
</feature>
<evidence type="ECO:0000256" key="3">
    <source>
        <dbReference type="PROSITE-ProRule" id="PRU00708"/>
    </source>
</evidence>
<dbReference type="PROSITE" id="PS51375">
    <property type="entry name" value="PPR"/>
    <property type="match status" value="1"/>
</dbReference>
<dbReference type="NCBIfam" id="TIGR00756">
    <property type="entry name" value="PPR"/>
    <property type="match status" value="1"/>
</dbReference>
<dbReference type="PANTHER" id="PTHR47932:SF63">
    <property type="entry name" value="OS08G0290000 PROTEIN"/>
    <property type="match status" value="1"/>
</dbReference>
<evidence type="ECO:0000256" key="4">
    <source>
        <dbReference type="SAM" id="MobiDB-lite"/>
    </source>
</evidence>
<evidence type="ECO:0008006" key="7">
    <source>
        <dbReference type="Google" id="ProtNLM"/>
    </source>
</evidence>
<evidence type="ECO:0000313" key="6">
    <source>
        <dbReference type="Proteomes" id="UP000315295"/>
    </source>
</evidence>
<evidence type="ECO:0000256" key="1">
    <source>
        <dbReference type="ARBA" id="ARBA00007626"/>
    </source>
</evidence>
<gene>
    <name evidence="5" type="ORF">C1H46_037786</name>
</gene>